<dbReference type="PANTHER" id="PTHR23117">
    <property type="entry name" value="GUANYLATE KINASE-RELATED"/>
    <property type="match status" value="1"/>
</dbReference>
<dbReference type="SUPFAM" id="SSF52540">
    <property type="entry name" value="P-loop containing nucleoside triphosphate hydrolases"/>
    <property type="match status" value="1"/>
</dbReference>
<dbReference type="SMART" id="SM00072">
    <property type="entry name" value="GuKc"/>
    <property type="match status" value="1"/>
</dbReference>
<dbReference type="Pfam" id="PF00625">
    <property type="entry name" value="Guanylate_kin"/>
    <property type="match status" value="1"/>
</dbReference>
<evidence type="ECO:0000256" key="6">
    <source>
        <dbReference type="ARBA" id="ARBA00022777"/>
    </source>
</evidence>
<dbReference type="InterPro" id="IPR027417">
    <property type="entry name" value="P-loop_NTPase"/>
</dbReference>
<protein>
    <recommendedName>
        <fullName evidence="3 9">Guanylate kinase</fullName>
        <ecNumber evidence="2 9">2.7.4.8</ecNumber>
    </recommendedName>
    <alternativeName>
        <fullName evidence="8 9">GMP kinase</fullName>
    </alternativeName>
</protein>
<comment type="subcellular location">
    <subcellularLocation>
        <location evidence="9">Cytoplasm</location>
    </subcellularLocation>
</comment>
<dbReference type="GO" id="GO:0005829">
    <property type="term" value="C:cytosol"/>
    <property type="evidence" value="ECO:0007669"/>
    <property type="project" value="TreeGrafter"/>
</dbReference>
<evidence type="ECO:0000256" key="5">
    <source>
        <dbReference type="ARBA" id="ARBA00022741"/>
    </source>
</evidence>
<feature type="binding site" evidence="9">
    <location>
        <begin position="20"/>
        <end position="27"/>
    </location>
    <ligand>
        <name>ATP</name>
        <dbReference type="ChEBI" id="CHEBI:30616"/>
    </ligand>
</feature>
<dbReference type="GO" id="GO:0005524">
    <property type="term" value="F:ATP binding"/>
    <property type="evidence" value="ECO:0007669"/>
    <property type="project" value="UniProtKB-UniRule"/>
</dbReference>
<dbReference type="Proteomes" id="UP000262004">
    <property type="component" value="Chromosome"/>
</dbReference>
<evidence type="ECO:0000259" key="10">
    <source>
        <dbReference type="PROSITE" id="PS50052"/>
    </source>
</evidence>
<dbReference type="KEGG" id="htl:HPTL_1919"/>
<evidence type="ECO:0000256" key="1">
    <source>
        <dbReference type="ARBA" id="ARBA00005790"/>
    </source>
</evidence>
<evidence type="ECO:0000256" key="4">
    <source>
        <dbReference type="ARBA" id="ARBA00022679"/>
    </source>
</evidence>
<dbReference type="PANTHER" id="PTHR23117:SF13">
    <property type="entry name" value="GUANYLATE KINASE"/>
    <property type="match status" value="1"/>
</dbReference>
<dbReference type="CDD" id="cd00071">
    <property type="entry name" value="GMPK"/>
    <property type="match status" value="1"/>
</dbReference>
<reference evidence="11 12" key="1">
    <citation type="submission" date="2018-04" db="EMBL/GenBank/DDBJ databases">
        <title>Complete genome sequence of Hydrogenophilus thermoluteolus TH-1.</title>
        <authorList>
            <person name="Arai H."/>
        </authorList>
    </citation>
    <scope>NUCLEOTIDE SEQUENCE [LARGE SCALE GENOMIC DNA]</scope>
    <source>
        <strain evidence="11 12">TH-1</strain>
    </source>
</reference>
<dbReference type="HAMAP" id="MF_00328">
    <property type="entry name" value="Guanylate_kinase"/>
    <property type="match status" value="1"/>
</dbReference>
<evidence type="ECO:0000256" key="8">
    <source>
        <dbReference type="ARBA" id="ARBA00030128"/>
    </source>
</evidence>
<keyword evidence="12" id="KW-1185">Reference proteome</keyword>
<keyword evidence="5 9" id="KW-0547">Nucleotide-binding</keyword>
<evidence type="ECO:0000313" key="12">
    <source>
        <dbReference type="Proteomes" id="UP000262004"/>
    </source>
</evidence>
<evidence type="ECO:0000256" key="3">
    <source>
        <dbReference type="ARBA" id="ARBA00016296"/>
    </source>
</evidence>
<gene>
    <name evidence="9" type="primary">gmk</name>
    <name evidence="11" type="ORF">HPTL_1919</name>
</gene>
<feature type="domain" description="Guanylate kinase-like" evidence="10">
    <location>
        <begin position="13"/>
        <end position="191"/>
    </location>
</feature>
<evidence type="ECO:0000256" key="9">
    <source>
        <dbReference type="HAMAP-Rule" id="MF_00328"/>
    </source>
</evidence>
<dbReference type="InterPro" id="IPR008145">
    <property type="entry name" value="GK/Ca_channel_bsu"/>
</dbReference>
<dbReference type="GO" id="GO:0004385">
    <property type="term" value="F:GMP kinase activity"/>
    <property type="evidence" value="ECO:0007669"/>
    <property type="project" value="UniProtKB-UniRule"/>
</dbReference>
<dbReference type="PROSITE" id="PS00856">
    <property type="entry name" value="GUANYLATE_KINASE_1"/>
    <property type="match status" value="1"/>
</dbReference>
<dbReference type="AlphaFoldDB" id="A0A2Z6E096"/>
<dbReference type="EMBL" id="AP018558">
    <property type="protein sequence ID" value="BBD78173.1"/>
    <property type="molecule type" value="Genomic_DNA"/>
</dbReference>
<dbReference type="FunFam" id="3.30.63.10:FF:000002">
    <property type="entry name" value="Guanylate kinase 1"/>
    <property type="match status" value="1"/>
</dbReference>
<dbReference type="InterPro" id="IPR008144">
    <property type="entry name" value="Guanylate_kin-like_dom"/>
</dbReference>
<dbReference type="RefSeq" id="WP_119335828.1">
    <property type="nucleotide sequence ID" value="NZ_AP018558.1"/>
</dbReference>
<name>A0A2Z6E096_HYDTE</name>
<dbReference type="OrthoDB" id="5292045at2"/>
<dbReference type="Gene3D" id="3.30.63.10">
    <property type="entry name" value="Guanylate Kinase phosphate binding domain"/>
    <property type="match status" value="1"/>
</dbReference>
<comment type="function">
    <text evidence="9">Essential for recycling GMP and indirectly, cGMP.</text>
</comment>
<evidence type="ECO:0000256" key="7">
    <source>
        <dbReference type="ARBA" id="ARBA00022840"/>
    </source>
</evidence>
<dbReference type="EC" id="2.7.4.8" evidence="2 9"/>
<comment type="catalytic activity">
    <reaction evidence="9">
        <text>GMP + ATP = GDP + ADP</text>
        <dbReference type="Rhea" id="RHEA:20780"/>
        <dbReference type="ChEBI" id="CHEBI:30616"/>
        <dbReference type="ChEBI" id="CHEBI:58115"/>
        <dbReference type="ChEBI" id="CHEBI:58189"/>
        <dbReference type="ChEBI" id="CHEBI:456216"/>
        <dbReference type="EC" id="2.7.4.8"/>
    </reaction>
</comment>
<keyword evidence="7 9" id="KW-0067">ATP-binding</keyword>
<evidence type="ECO:0000313" key="11">
    <source>
        <dbReference type="EMBL" id="BBD78173.1"/>
    </source>
</evidence>
<dbReference type="PROSITE" id="PS50052">
    <property type="entry name" value="GUANYLATE_KINASE_2"/>
    <property type="match status" value="1"/>
</dbReference>
<accession>A0A2Z6E096</accession>
<proteinExistence type="inferred from homology"/>
<keyword evidence="9" id="KW-0963">Cytoplasm</keyword>
<keyword evidence="4 9" id="KW-0808">Transferase</keyword>
<evidence type="ECO:0000256" key="2">
    <source>
        <dbReference type="ARBA" id="ARBA00012961"/>
    </source>
</evidence>
<dbReference type="InterPro" id="IPR017665">
    <property type="entry name" value="Guanylate_kinase"/>
</dbReference>
<organism evidence="11 12">
    <name type="scientific">Hydrogenophilus thermoluteolus</name>
    <name type="common">Pseudomonas hydrogenothermophila</name>
    <dbReference type="NCBI Taxonomy" id="297"/>
    <lineage>
        <taxon>Bacteria</taxon>
        <taxon>Pseudomonadati</taxon>
        <taxon>Pseudomonadota</taxon>
        <taxon>Hydrogenophilia</taxon>
        <taxon>Hydrogenophilales</taxon>
        <taxon>Hydrogenophilaceae</taxon>
        <taxon>Hydrogenophilus</taxon>
    </lineage>
</organism>
<dbReference type="Gene3D" id="3.40.50.300">
    <property type="entry name" value="P-loop containing nucleotide triphosphate hydrolases"/>
    <property type="match status" value="2"/>
</dbReference>
<dbReference type="InterPro" id="IPR020590">
    <property type="entry name" value="Guanylate_kinase_CS"/>
</dbReference>
<comment type="similarity">
    <text evidence="1 9">Belongs to the guanylate kinase family.</text>
</comment>
<dbReference type="NCBIfam" id="TIGR03263">
    <property type="entry name" value="guanyl_kin"/>
    <property type="match status" value="1"/>
</dbReference>
<sequence>MNTTTNPTVNFAGTLFVVSAPSGAGKTTLVHRLIESDPLLRLSVSYTTRAPRPGEQNGVHYHFVSPAQFRTMVENGAFLEWAEVHGNYYGTARAWVEAELTAGHDVLLEIDWQGARQIKARFPACVTIFILPPSFAELEARLRKRASDSDAVIAKRLANAHEELRHVHEFEYAIINDCLDVATQELIAVVTAERCRTAKQAARHRKLFSEIAALSPTH</sequence>
<keyword evidence="6 9" id="KW-0418">Kinase</keyword>